<evidence type="ECO:0000313" key="1">
    <source>
        <dbReference type="EMBL" id="TYK13037.1"/>
    </source>
</evidence>
<organism evidence="1 2">
    <name type="scientific">Cucumis melo var. makuwa</name>
    <name type="common">Oriental melon</name>
    <dbReference type="NCBI Taxonomy" id="1194695"/>
    <lineage>
        <taxon>Eukaryota</taxon>
        <taxon>Viridiplantae</taxon>
        <taxon>Streptophyta</taxon>
        <taxon>Embryophyta</taxon>
        <taxon>Tracheophyta</taxon>
        <taxon>Spermatophyta</taxon>
        <taxon>Magnoliopsida</taxon>
        <taxon>eudicotyledons</taxon>
        <taxon>Gunneridae</taxon>
        <taxon>Pentapetalae</taxon>
        <taxon>rosids</taxon>
        <taxon>fabids</taxon>
        <taxon>Cucurbitales</taxon>
        <taxon>Cucurbitaceae</taxon>
        <taxon>Benincaseae</taxon>
        <taxon>Cucumis</taxon>
    </lineage>
</organism>
<accession>A0A5D3CM64</accession>
<gene>
    <name evidence="1" type="ORF">E5676_scaffold255G006390</name>
</gene>
<dbReference type="AlphaFoldDB" id="A0A5D3CM64"/>
<proteinExistence type="predicted"/>
<dbReference type="EMBL" id="SSTD01010113">
    <property type="protein sequence ID" value="TYK13037.1"/>
    <property type="molecule type" value="Genomic_DNA"/>
</dbReference>
<sequence>MPKAPVESEPHNFGCDFSSNILYARDLENLDETVCSTRSPCLGNSMSEFPRTTRTNWGEKENVGVRVRARPLWAKRGSNWRIFSETEQWQKQRNRSGILSKGIMAELDLWEETYQKLIRIRSILLDDHS</sequence>
<name>A0A5D3CM64_CUCMM</name>
<evidence type="ECO:0000313" key="2">
    <source>
        <dbReference type="Proteomes" id="UP000321947"/>
    </source>
</evidence>
<dbReference type="Proteomes" id="UP000321947">
    <property type="component" value="Unassembled WGS sequence"/>
</dbReference>
<reference evidence="1 2" key="1">
    <citation type="submission" date="2019-08" db="EMBL/GenBank/DDBJ databases">
        <title>Draft genome sequences of two oriental melons (Cucumis melo L. var makuwa).</title>
        <authorList>
            <person name="Kwon S.-Y."/>
        </authorList>
    </citation>
    <scope>NUCLEOTIDE SEQUENCE [LARGE SCALE GENOMIC DNA]</scope>
    <source>
        <strain evidence="2">cv. Chang Bougi</strain>
        <tissue evidence="1">Leaf</tissue>
    </source>
</reference>
<comment type="caution">
    <text evidence="1">The sequence shown here is derived from an EMBL/GenBank/DDBJ whole genome shotgun (WGS) entry which is preliminary data.</text>
</comment>
<protein>
    <submittedName>
        <fullName evidence="1">Hydantoin utilization protein B</fullName>
    </submittedName>
</protein>